<dbReference type="EMBL" id="CP036280">
    <property type="protein sequence ID" value="QDU70236.1"/>
    <property type="molecule type" value="Genomic_DNA"/>
</dbReference>
<sequence>MTMTGRERVLRTLEFDSPDRVPRDLWRLPICDLVHGKANIDALLNKYPIDFDGPDFTNHKLQALTQGDPYAVGQYTDEWGCVFENLKAGIIGEVKNPPLTDWSRLEDLRPPVESYDIDVEAINASCAAKDKFLWAHACPRPFERCQFLRGAEELYMDLAEQPDELLQLLDTIHTHDCKELDAWARTDVDYLRFIDDWGSQHSLLINPDTWRKLFKPMYAEYARIAHDAGKKIFMHSDGHIFDIYEDLIEIGIDAINSQLFCMDIEEIGNHFKGRITFWGEIDRQHILPNGTPDDCRNAVQRVADALWSPQGGVIAQFEAAEAPLENYDAVYDQWSRVGQVASSRPS</sequence>
<gene>
    <name evidence="2" type="ORF">Pan265_00580</name>
</gene>
<dbReference type="KEGG" id="mcad:Pan265_00580"/>
<evidence type="ECO:0000259" key="1">
    <source>
        <dbReference type="Pfam" id="PF01208"/>
    </source>
</evidence>
<dbReference type="OrthoDB" id="9815759at2"/>
<feature type="domain" description="Uroporphyrinogen decarboxylase (URO-D)" evidence="1">
    <location>
        <begin position="92"/>
        <end position="315"/>
    </location>
</feature>
<dbReference type="RefSeq" id="WP_145444251.1">
    <property type="nucleotide sequence ID" value="NZ_CP036280.1"/>
</dbReference>
<dbReference type="GO" id="GO:0006779">
    <property type="term" value="P:porphyrin-containing compound biosynthetic process"/>
    <property type="evidence" value="ECO:0007669"/>
    <property type="project" value="InterPro"/>
</dbReference>
<keyword evidence="2" id="KW-0808">Transferase</keyword>
<dbReference type="GO" id="GO:0032259">
    <property type="term" value="P:methylation"/>
    <property type="evidence" value="ECO:0007669"/>
    <property type="project" value="UniProtKB-KW"/>
</dbReference>
<dbReference type="PANTHER" id="PTHR47099">
    <property type="entry name" value="METHYLCOBAMIDE:COM METHYLTRANSFERASE MTBA"/>
    <property type="match status" value="1"/>
</dbReference>
<reference evidence="2 3" key="1">
    <citation type="submission" date="2019-02" db="EMBL/GenBank/DDBJ databases">
        <title>Deep-cultivation of Planctomycetes and their phenomic and genomic characterization uncovers novel biology.</title>
        <authorList>
            <person name="Wiegand S."/>
            <person name="Jogler M."/>
            <person name="Boedeker C."/>
            <person name="Pinto D."/>
            <person name="Vollmers J."/>
            <person name="Rivas-Marin E."/>
            <person name="Kohn T."/>
            <person name="Peeters S.H."/>
            <person name="Heuer A."/>
            <person name="Rast P."/>
            <person name="Oberbeckmann S."/>
            <person name="Bunk B."/>
            <person name="Jeske O."/>
            <person name="Meyerdierks A."/>
            <person name="Storesund J.E."/>
            <person name="Kallscheuer N."/>
            <person name="Luecker S."/>
            <person name="Lage O.M."/>
            <person name="Pohl T."/>
            <person name="Merkel B.J."/>
            <person name="Hornburger P."/>
            <person name="Mueller R.-W."/>
            <person name="Bruemmer F."/>
            <person name="Labrenz M."/>
            <person name="Spormann A.M."/>
            <person name="Op den Camp H."/>
            <person name="Overmann J."/>
            <person name="Amann R."/>
            <person name="Jetten M.S.M."/>
            <person name="Mascher T."/>
            <person name="Medema M.H."/>
            <person name="Devos D.P."/>
            <person name="Kaster A.-K."/>
            <person name="Ovreas L."/>
            <person name="Rohde M."/>
            <person name="Galperin M.Y."/>
            <person name="Jogler C."/>
        </authorList>
    </citation>
    <scope>NUCLEOTIDE SEQUENCE [LARGE SCALE GENOMIC DNA]</scope>
    <source>
        <strain evidence="2 3">Pan265</strain>
    </source>
</reference>
<keyword evidence="3" id="KW-1185">Reference proteome</keyword>
<proteinExistence type="predicted"/>
<evidence type="ECO:0000313" key="3">
    <source>
        <dbReference type="Proteomes" id="UP000320386"/>
    </source>
</evidence>
<dbReference type="GO" id="GO:0004853">
    <property type="term" value="F:uroporphyrinogen decarboxylase activity"/>
    <property type="evidence" value="ECO:0007669"/>
    <property type="project" value="InterPro"/>
</dbReference>
<organism evidence="2 3">
    <name type="scientific">Mucisphaera calidilacus</name>
    <dbReference type="NCBI Taxonomy" id="2527982"/>
    <lineage>
        <taxon>Bacteria</taxon>
        <taxon>Pseudomonadati</taxon>
        <taxon>Planctomycetota</taxon>
        <taxon>Phycisphaerae</taxon>
        <taxon>Phycisphaerales</taxon>
        <taxon>Phycisphaeraceae</taxon>
        <taxon>Mucisphaera</taxon>
    </lineage>
</organism>
<dbReference type="AlphaFoldDB" id="A0A518BTD3"/>
<dbReference type="Pfam" id="PF01208">
    <property type="entry name" value="URO-D"/>
    <property type="match status" value="1"/>
</dbReference>
<evidence type="ECO:0000313" key="2">
    <source>
        <dbReference type="EMBL" id="QDU70236.1"/>
    </source>
</evidence>
<keyword evidence="2" id="KW-0489">Methyltransferase</keyword>
<protein>
    <submittedName>
        <fullName evidence="2">Methylcobalamin:coenzyme M methyltransferase</fullName>
    </submittedName>
</protein>
<dbReference type="PANTHER" id="PTHR47099:SF1">
    <property type="entry name" value="METHYLCOBAMIDE:COM METHYLTRANSFERASE MTBA"/>
    <property type="match status" value="1"/>
</dbReference>
<dbReference type="Gene3D" id="3.20.20.210">
    <property type="match status" value="1"/>
</dbReference>
<dbReference type="Proteomes" id="UP000320386">
    <property type="component" value="Chromosome"/>
</dbReference>
<accession>A0A518BTD3</accession>
<dbReference type="InterPro" id="IPR052024">
    <property type="entry name" value="Methanogen_methyltrans"/>
</dbReference>
<dbReference type="GO" id="GO:0008168">
    <property type="term" value="F:methyltransferase activity"/>
    <property type="evidence" value="ECO:0007669"/>
    <property type="project" value="UniProtKB-KW"/>
</dbReference>
<dbReference type="InterPro" id="IPR000257">
    <property type="entry name" value="Uroporphyrinogen_deCOase"/>
</dbReference>
<dbReference type="SUPFAM" id="SSF51726">
    <property type="entry name" value="UROD/MetE-like"/>
    <property type="match status" value="1"/>
</dbReference>
<name>A0A518BTD3_9BACT</name>
<dbReference type="InterPro" id="IPR038071">
    <property type="entry name" value="UROD/MetE-like_sf"/>
</dbReference>